<sequence length="154" mass="17025">MCLLALLSWVQEDGKFIGVRAFFGTLETKTKVGLDLRGAKGLDGKDLVHNDILSLHSMVSNLLVEDRPRWNEDHIWLFFRAIILMVTSWFGSMPLQGARERAMSCDVVIRDSEGMVHASCACKVKGASDALATEAMAIGEILGMARDFGLPLYH</sequence>
<name>A0A9D3ZR85_9ROSI</name>
<protein>
    <submittedName>
        <fullName evidence="1">Uncharacterized protein</fullName>
    </submittedName>
</protein>
<accession>A0A9D3ZR85</accession>
<gene>
    <name evidence="1" type="ORF">J1N35_035749</name>
</gene>
<comment type="caution">
    <text evidence="1">The sequence shown here is derived from an EMBL/GenBank/DDBJ whole genome shotgun (WGS) entry which is preliminary data.</text>
</comment>
<dbReference type="EMBL" id="JAIQCV010000010">
    <property type="protein sequence ID" value="KAH1057684.1"/>
    <property type="molecule type" value="Genomic_DNA"/>
</dbReference>
<proteinExistence type="predicted"/>
<evidence type="ECO:0000313" key="1">
    <source>
        <dbReference type="EMBL" id="KAH1057684.1"/>
    </source>
</evidence>
<evidence type="ECO:0000313" key="2">
    <source>
        <dbReference type="Proteomes" id="UP000828251"/>
    </source>
</evidence>
<dbReference type="AlphaFoldDB" id="A0A9D3ZR85"/>
<keyword evidence="2" id="KW-1185">Reference proteome</keyword>
<organism evidence="1 2">
    <name type="scientific">Gossypium stocksii</name>
    <dbReference type="NCBI Taxonomy" id="47602"/>
    <lineage>
        <taxon>Eukaryota</taxon>
        <taxon>Viridiplantae</taxon>
        <taxon>Streptophyta</taxon>
        <taxon>Embryophyta</taxon>
        <taxon>Tracheophyta</taxon>
        <taxon>Spermatophyta</taxon>
        <taxon>Magnoliopsida</taxon>
        <taxon>eudicotyledons</taxon>
        <taxon>Gunneridae</taxon>
        <taxon>Pentapetalae</taxon>
        <taxon>rosids</taxon>
        <taxon>malvids</taxon>
        <taxon>Malvales</taxon>
        <taxon>Malvaceae</taxon>
        <taxon>Malvoideae</taxon>
        <taxon>Gossypium</taxon>
    </lineage>
</organism>
<reference evidence="1 2" key="1">
    <citation type="journal article" date="2021" name="Plant Biotechnol. J.">
        <title>Multi-omics assisted identification of the key and species-specific regulatory components of drought-tolerant mechanisms in Gossypium stocksii.</title>
        <authorList>
            <person name="Yu D."/>
            <person name="Ke L."/>
            <person name="Zhang D."/>
            <person name="Wu Y."/>
            <person name="Sun Y."/>
            <person name="Mei J."/>
            <person name="Sun J."/>
            <person name="Sun Y."/>
        </authorList>
    </citation>
    <scope>NUCLEOTIDE SEQUENCE [LARGE SCALE GENOMIC DNA]</scope>
    <source>
        <strain evidence="2">cv. E1</strain>
        <tissue evidence="1">Leaf</tissue>
    </source>
</reference>
<dbReference type="Proteomes" id="UP000828251">
    <property type="component" value="Unassembled WGS sequence"/>
</dbReference>